<evidence type="ECO:0000313" key="1">
    <source>
        <dbReference type="EMBL" id="AMB87732.1"/>
    </source>
</evidence>
<dbReference type="NCBIfam" id="TIGR03347">
    <property type="entry name" value="VI_chp_1"/>
    <property type="match status" value="1"/>
</dbReference>
<evidence type="ECO:0000313" key="2">
    <source>
        <dbReference type="Proteomes" id="UP000063229"/>
    </source>
</evidence>
<dbReference type="RefSeq" id="WP_017134000.1">
    <property type="nucleotide sequence ID" value="NZ_CP014135.1"/>
</dbReference>
<organism evidence="1 2">
    <name type="scientific">Pseudomonas agarici</name>
    <dbReference type="NCBI Taxonomy" id="46677"/>
    <lineage>
        <taxon>Bacteria</taxon>
        <taxon>Pseudomonadati</taxon>
        <taxon>Pseudomonadota</taxon>
        <taxon>Gammaproteobacteria</taxon>
        <taxon>Pseudomonadales</taxon>
        <taxon>Pseudomonadaceae</taxon>
        <taxon>Pseudomonas</taxon>
    </lineage>
</organism>
<dbReference type="STRING" id="46677.AWM79_21555"/>
<reference evidence="1 2" key="1">
    <citation type="submission" date="2016-01" db="EMBL/GenBank/DDBJ databases">
        <authorList>
            <person name="McClelland M."/>
            <person name="Jain A."/>
            <person name="Saraogi P."/>
            <person name="Mendelson R."/>
            <person name="Westerman R."/>
            <person name="SanMiguel P."/>
            <person name="Csonka L."/>
        </authorList>
    </citation>
    <scope>NUCLEOTIDE SEQUENCE [LARGE SCALE GENOMIC DNA]</scope>
    <source>
        <strain evidence="1 2">NCPPB 2472</strain>
    </source>
</reference>
<dbReference type="EMBL" id="CP014135">
    <property type="protein sequence ID" value="AMB87732.1"/>
    <property type="molecule type" value="Genomic_DNA"/>
</dbReference>
<dbReference type="InterPro" id="IPR010732">
    <property type="entry name" value="T6SS_TssG-like"/>
</dbReference>
<dbReference type="Proteomes" id="UP000063229">
    <property type="component" value="Chromosome"/>
</dbReference>
<protein>
    <submittedName>
        <fullName evidence="1">Type VI secretion system protein</fullName>
    </submittedName>
</protein>
<proteinExistence type="predicted"/>
<dbReference type="PANTHER" id="PTHR35564:SF4">
    <property type="entry name" value="CYTOPLASMIC PROTEIN"/>
    <property type="match status" value="1"/>
</dbReference>
<dbReference type="Pfam" id="PF06996">
    <property type="entry name" value="T6SS_TssG"/>
    <property type="match status" value="1"/>
</dbReference>
<dbReference type="OrthoDB" id="1523296at2"/>
<keyword evidence="2" id="KW-1185">Reference proteome</keyword>
<dbReference type="PANTHER" id="PTHR35564">
    <property type="match status" value="1"/>
</dbReference>
<name>A0A0X1T731_PSEAA</name>
<sequence length="356" mass="40972">MACANRRSTPGLIDQARAEPHRFEFFQLVRLLRLHYSRTGRMDLETRPHEDPLRFRSQLSLNFPASEVSDLQFEHAHNVSAAGLPLTEVEVTFMGLVGPSGVLPRPYTELLMERHIQYRDDAAHAFLDIFSHRMTTLFYEAWQKYKFYIEYERHGTSGFDRYLLNLVGLGPQAQKQKFDKDASPLRRELFSYFSGMFAQKPRNTLNLQVMLSFYFSLPFKVKPFAGRWLHLGTDQRTRLGRKNAVLGQSAVAGNRVWDYQSCVRIELGPLELADYQRFLPGTVDYQKLVELVRFYVGAELDFQLAPRLKREAVPVARLGRQGNVSLGRLGWLKPPGVDVEPSRCALFHIPFDGVCL</sequence>
<gene>
    <name evidence="1" type="ORF">AWM79_21555</name>
</gene>
<dbReference type="AlphaFoldDB" id="A0A0X1T731"/>
<dbReference type="KEGG" id="pagb:AWM79_21555"/>
<accession>A0A0X1T731</accession>